<comment type="caution">
    <text evidence="2">The sequence shown here is derived from an EMBL/GenBank/DDBJ whole genome shotgun (WGS) entry which is preliminary data.</text>
</comment>
<feature type="compositionally biased region" description="Polar residues" evidence="1">
    <location>
        <begin position="13"/>
        <end position="44"/>
    </location>
</feature>
<gene>
    <name evidence="2" type="ORF">AB675_8948</name>
</gene>
<reference evidence="2 3" key="1">
    <citation type="submission" date="2015-06" db="EMBL/GenBank/DDBJ databases">
        <title>Draft genome of the ant-associated black yeast Phialophora attae CBS 131958.</title>
        <authorList>
            <person name="Moreno L.F."/>
            <person name="Stielow B.J."/>
            <person name="de Hoog S."/>
            <person name="Vicente V.A."/>
            <person name="Weiss V.A."/>
            <person name="de Vries M."/>
            <person name="Cruz L.M."/>
            <person name="Souza E.M."/>
        </authorList>
    </citation>
    <scope>NUCLEOTIDE SEQUENCE [LARGE SCALE GENOMIC DNA]</scope>
    <source>
        <strain evidence="2 3">CBS 131958</strain>
    </source>
</reference>
<keyword evidence="3" id="KW-1185">Reference proteome</keyword>
<evidence type="ECO:0000313" key="3">
    <source>
        <dbReference type="Proteomes" id="UP000038010"/>
    </source>
</evidence>
<feature type="compositionally biased region" description="Basic and acidic residues" evidence="1">
    <location>
        <begin position="90"/>
        <end position="115"/>
    </location>
</feature>
<dbReference type="EMBL" id="LFJN01000033">
    <property type="protein sequence ID" value="KPI36154.1"/>
    <property type="molecule type" value="Genomic_DNA"/>
</dbReference>
<sequence length="176" mass="18809">MSSQMPQPEPSTPEHSSSKSHTACNSGISPSRIDTFTDTANGISLFTGKPACERGDFAGCSPSPSASSSPSSPAGERLTHDNLPSPASGDDVHRKDETYGAQDDQEKVEGRLPERITKEDIKVRETPAMIFDFVGLERVGNEHLEATKSGPWSVNGPEPERTRGEKVRGTEAEADG</sequence>
<feature type="region of interest" description="Disordered" evidence="1">
    <location>
        <begin position="1"/>
        <end position="115"/>
    </location>
</feature>
<feature type="region of interest" description="Disordered" evidence="1">
    <location>
        <begin position="143"/>
        <end position="176"/>
    </location>
</feature>
<organism evidence="2 3">
    <name type="scientific">Cyphellophora attinorum</name>
    <dbReference type="NCBI Taxonomy" id="1664694"/>
    <lineage>
        <taxon>Eukaryota</taxon>
        <taxon>Fungi</taxon>
        <taxon>Dikarya</taxon>
        <taxon>Ascomycota</taxon>
        <taxon>Pezizomycotina</taxon>
        <taxon>Eurotiomycetes</taxon>
        <taxon>Chaetothyriomycetidae</taxon>
        <taxon>Chaetothyriales</taxon>
        <taxon>Cyphellophoraceae</taxon>
        <taxon>Cyphellophora</taxon>
    </lineage>
</organism>
<name>A0A0N1NWZ5_9EURO</name>
<evidence type="ECO:0000256" key="1">
    <source>
        <dbReference type="SAM" id="MobiDB-lite"/>
    </source>
</evidence>
<feature type="compositionally biased region" description="Low complexity" evidence="1">
    <location>
        <begin position="61"/>
        <end position="74"/>
    </location>
</feature>
<dbReference type="AlphaFoldDB" id="A0A0N1NWZ5"/>
<dbReference type="VEuPathDB" id="FungiDB:AB675_8948"/>
<dbReference type="Proteomes" id="UP000038010">
    <property type="component" value="Unassembled WGS sequence"/>
</dbReference>
<protein>
    <submittedName>
        <fullName evidence="2">Uncharacterized protein</fullName>
    </submittedName>
</protein>
<accession>A0A0N1NWZ5</accession>
<dbReference type="GeneID" id="28741319"/>
<dbReference type="RefSeq" id="XP_017996117.1">
    <property type="nucleotide sequence ID" value="XM_018149439.1"/>
</dbReference>
<feature type="compositionally biased region" description="Basic and acidic residues" evidence="1">
    <location>
        <begin position="158"/>
        <end position="176"/>
    </location>
</feature>
<evidence type="ECO:0000313" key="2">
    <source>
        <dbReference type="EMBL" id="KPI36154.1"/>
    </source>
</evidence>
<proteinExistence type="predicted"/>